<comment type="similarity">
    <text evidence="3">Belongs to the PIGC family.</text>
</comment>
<evidence type="ECO:0000313" key="9">
    <source>
        <dbReference type="EMBL" id="PHJ21928.1"/>
    </source>
</evidence>
<keyword evidence="6 8" id="KW-1133">Transmembrane helix</keyword>
<dbReference type="AlphaFoldDB" id="A0A2C6L1A4"/>
<dbReference type="OrthoDB" id="417678at2759"/>
<dbReference type="GO" id="GO:0000506">
    <property type="term" value="C:glycosylphosphatidylinositol-N-acetylglucosaminyltransferase (GPI-GnT) complex"/>
    <property type="evidence" value="ECO:0007669"/>
    <property type="project" value="TreeGrafter"/>
</dbReference>
<dbReference type="GeneID" id="94427635"/>
<evidence type="ECO:0000256" key="4">
    <source>
        <dbReference type="ARBA" id="ARBA00022502"/>
    </source>
</evidence>
<feature type="transmembrane region" description="Helical" evidence="8">
    <location>
        <begin position="320"/>
        <end position="340"/>
    </location>
</feature>
<evidence type="ECO:0000256" key="3">
    <source>
        <dbReference type="ARBA" id="ARBA00008321"/>
    </source>
</evidence>
<evidence type="ECO:0000256" key="6">
    <source>
        <dbReference type="ARBA" id="ARBA00022989"/>
    </source>
</evidence>
<keyword evidence="9" id="KW-0328">Glycosyltransferase</keyword>
<feature type="transmembrane region" description="Helical" evidence="8">
    <location>
        <begin position="295"/>
        <end position="314"/>
    </location>
</feature>
<accession>A0A2C6L1A4</accession>
<keyword evidence="4" id="KW-0337">GPI-anchor biosynthesis</keyword>
<keyword evidence="10" id="KW-1185">Reference proteome</keyword>
<dbReference type="PANTHER" id="PTHR12982">
    <property type="entry name" value="PHOSPHATIDYLINOSITOL GLYCAN, CLASS C"/>
    <property type="match status" value="1"/>
</dbReference>
<comment type="subcellular location">
    <subcellularLocation>
        <location evidence="1">Membrane</location>
        <topology evidence="1">Multi-pass membrane protein</topology>
    </subcellularLocation>
</comment>
<dbReference type="GO" id="GO:0016757">
    <property type="term" value="F:glycosyltransferase activity"/>
    <property type="evidence" value="ECO:0007669"/>
    <property type="project" value="UniProtKB-KW"/>
</dbReference>
<evidence type="ECO:0000313" key="10">
    <source>
        <dbReference type="Proteomes" id="UP000221165"/>
    </source>
</evidence>
<feature type="transmembrane region" description="Helical" evidence="8">
    <location>
        <begin position="148"/>
        <end position="169"/>
    </location>
</feature>
<protein>
    <submittedName>
        <fullName evidence="9">Phosphatidylinositol n-acetylglucosaminyltransferase</fullName>
    </submittedName>
</protein>
<dbReference type="VEuPathDB" id="ToxoDB:CSUI_004231"/>
<keyword evidence="9" id="KW-0808">Transferase</keyword>
<comment type="pathway">
    <text evidence="2">Glycolipid biosynthesis; glycosylphosphatidylinositol-anchor biosynthesis.</text>
</comment>
<dbReference type="Pfam" id="PF06432">
    <property type="entry name" value="GPI2"/>
    <property type="match status" value="1"/>
</dbReference>
<reference evidence="9 10" key="1">
    <citation type="journal article" date="2017" name="Int. J. Parasitol.">
        <title>The genome of the protozoan parasite Cystoisospora suis and a reverse vaccinology approach to identify vaccine candidates.</title>
        <authorList>
            <person name="Palmieri N."/>
            <person name="Shrestha A."/>
            <person name="Ruttkowski B."/>
            <person name="Beck T."/>
            <person name="Vogl C."/>
            <person name="Tomley F."/>
            <person name="Blake D.P."/>
            <person name="Joachim A."/>
        </authorList>
    </citation>
    <scope>NUCLEOTIDE SEQUENCE [LARGE SCALE GENOMIC DNA]</scope>
    <source>
        <strain evidence="9 10">Wien I</strain>
    </source>
</reference>
<feature type="transmembrane region" description="Helical" evidence="8">
    <location>
        <begin position="121"/>
        <end position="142"/>
    </location>
</feature>
<evidence type="ECO:0000256" key="7">
    <source>
        <dbReference type="ARBA" id="ARBA00023136"/>
    </source>
</evidence>
<comment type="caution">
    <text evidence="9">The sequence shown here is derived from an EMBL/GenBank/DDBJ whole genome shotgun (WGS) entry which is preliminary data.</text>
</comment>
<sequence>MPGVGAGGPAVVGFHQEHCFYASLFHSPGSSRSGACVCSLIAPNETKAEVLCDQESRAVFCCCGEGLHGRNNGRDCEVPKWEKVLWRRQPYPDNYVDQSFLGSISRNANLRTYVYADLCKATAAITQHGSLLVIFVVTYLIVQNHCLPVMALLAFDMVLLCVGFCLRYLADLTFEKLWRGLRSTIVGLGCLRILCPILRTLTQSFSDDTVVCLCVVSLLVHLALTDYSYIYRNPGKIDESFTRAMSINAALLANVVLASRLDSSTEVFAVLVFGIEMFALSPMTRRVLWQKYPWAFVHVITPALIFVTGVLLSAEAPGSIVIVFLFCAIFVTFVGPYWLIMFQKYKNEIKGPWDVAEVPSYSS</sequence>
<keyword evidence="7 8" id="KW-0472">Membrane</keyword>
<dbReference type="UniPathway" id="UPA00196"/>
<gene>
    <name evidence="9" type="ORF">CSUI_004231</name>
</gene>
<proteinExistence type="inferred from homology"/>
<organism evidence="9 10">
    <name type="scientific">Cystoisospora suis</name>
    <dbReference type="NCBI Taxonomy" id="483139"/>
    <lineage>
        <taxon>Eukaryota</taxon>
        <taxon>Sar</taxon>
        <taxon>Alveolata</taxon>
        <taxon>Apicomplexa</taxon>
        <taxon>Conoidasida</taxon>
        <taxon>Coccidia</taxon>
        <taxon>Eucoccidiorida</taxon>
        <taxon>Eimeriorina</taxon>
        <taxon>Sarcocystidae</taxon>
        <taxon>Cystoisospora</taxon>
    </lineage>
</organism>
<dbReference type="InterPro" id="IPR009450">
    <property type="entry name" value="Plno_GlcNAc_GPI2"/>
</dbReference>
<feature type="transmembrane region" description="Helical" evidence="8">
    <location>
        <begin position="267"/>
        <end position="283"/>
    </location>
</feature>
<evidence type="ECO:0000256" key="1">
    <source>
        <dbReference type="ARBA" id="ARBA00004141"/>
    </source>
</evidence>
<dbReference type="RefSeq" id="XP_067923607.1">
    <property type="nucleotide sequence ID" value="XM_068064424.1"/>
</dbReference>
<dbReference type="GO" id="GO:0006506">
    <property type="term" value="P:GPI anchor biosynthetic process"/>
    <property type="evidence" value="ECO:0007669"/>
    <property type="project" value="UniProtKB-UniPathway"/>
</dbReference>
<keyword evidence="5 8" id="KW-0812">Transmembrane</keyword>
<evidence type="ECO:0000256" key="5">
    <source>
        <dbReference type="ARBA" id="ARBA00022692"/>
    </source>
</evidence>
<dbReference type="PANTHER" id="PTHR12982:SF0">
    <property type="entry name" value="PHOSPHATIDYLINOSITOL N-ACETYLGLUCOSAMINYLTRANSFERASE SUBUNIT C"/>
    <property type="match status" value="1"/>
</dbReference>
<evidence type="ECO:0000256" key="8">
    <source>
        <dbReference type="SAM" id="Phobius"/>
    </source>
</evidence>
<name>A0A2C6L1A4_9APIC</name>
<evidence type="ECO:0000256" key="2">
    <source>
        <dbReference type="ARBA" id="ARBA00004687"/>
    </source>
</evidence>
<dbReference type="Proteomes" id="UP000221165">
    <property type="component" value="Unassembled WGS sequence"/>
</dbReference>
<dbReference type="EMBL" id="MIGC01001942">
    <property type="protein sequence ID" value="PHJ21928.1"/>
    <property type="molecule type" value="Genomic_DNA"/>
</dbReference>
<feature type="transmembrane region" description="Helical" evidence="8">
    <location>
        <begin position="208"/>
        <end position="229"/>
    </location>
</feature>